<evidence type="ECO:0000313" key="2">
    <source>
        <dbReference type="Proteomes" id="UP001218188"/>
    </source>
</evidence>
<dbReference type="InterPro" id="IPR036514">
    <property type="entry name" value="SGNH_hydro_sf"/>
</dbReference>
<name>A0AAD6S5V4_9AGAR</name>
<comment type="caution">
    <text evidence="1">The sequence shown here is derived from an EMBL/GenBank/DDBJ whole genome shotgun (WGS) entry which is preliminary data.</text>
</comment>
<dbReference type="AlphaFoldDB" id="A0AAD6S5V4"/>
<dbReference type="Gene3D" id="3.40.50.1110">
    <property type="entry name" value="SGNH hydrolase"/>
    <property type="match status" value="1"/>
</dbReference>
<gene>
    <name evidence="1" type="ORF">C8F04DRAFT_1273220</name>
</gene>
<evidence type="ECO:0000313" key="1">
    <source>
        <dbReference type="EMBL" id="KAJ7021811.1"/>
    </source>
</evidence>
<protein>
    <submittedName>
        <fullName evidence="1">Uncharacterized protein</fullName>
    </submittedName>
</protein>
<dbReference type="Proteomes" id="UP001218188">
    <property type="component" value="Unassembled WGS sequence"/>
</dbReference>
<organism evidence="1 2">
    <name type="scientific">Mycena alexandri</name>
    <dbReference type="NCBI Taxonomy" id="1745969"/>
    <lineage>
        <taxon>Eukaryota</taxon>
        <taxon>Fungi</taxon>
        <taxon>Dikarya</taxon>
        <taxon>Basidiomycota</taxon>
        <taxon>Agaricomycotina</taxon>
        <taxon>Agaricomycetes</taxon>
        <taxon>Agaricomycetidae</taxon>
        <taxon>Agaricales</taxon>
        <taxon>Marasmiineae</taxon>
        <taxon>Mycenaceae</taxon>
        <taxon>Mycena</taxon>
    </lineage>
</organism>
<sequence>MTSRFPSTVVNKGPSWQRFDGFTLLVVFGASYCDVGYFHRDSPAPSAEGWVQFSTSTKSASWTKQSTNVNDPSAPLSALLVYNYARGGSRVPDVKRQIQYTVSNDTPLAKGNKPNYIAWNVDLQRASSQFAMAHPDATVLIYSSYDTFSAILDDPVAYGFAPQDAVTAGGPMWVDHLHPTSKVHGFIGRF</sequence>
<reference evidence="1" key="1">
    <citation type="submission" date="2023-03" db="EMBL/GenBank/DDBJ databases">
        <title>Massive genome expansion in bonnet fungi (Mycena s.s.) driven by repeated elements and novel gene families across ecological guilds.</title>
        <authorList>
            <consortium name="Lawrence Berkeley National Laboratory"/>
            <person name="Harder C.B."/>
            <person name="Miyauchi S."/>
            <person name="Viragh M."/>
            <person name="Kuo A."/>
            <person name="Thoen E."/>
            <person name="Andreopoulos B."/>
            <person name="Lu D."/>
            <person name="Skrede I."/>
            <person name="Drula E."/>
            <person name="Henrissat B."/>
            <person name="Morin E."/>
            <person name="Kohler A."/>
            <person name="Barry K."/>
            <person name="LaButti K."/>
            <person name="Morin E."/>
            <person name="Salamov A."/>
            <person name="Lipzen A."/>
            <person name="Mereny Z."/>
            <person name="Hegedus B."/>
            <person name="Baldrian P."/>
            <person name="Stursova M."/>
            <person name="Weitz H."/>
            <person name="Taylor A."/>
            <person name="Grigoriev I.V."/>
            <person name="Nagy L.G."/>
            <person name="Martin F."/>
            <person name="Kauserud H."/>
        </authorList>
    </citation>
    <scope>NUCLEOTIDE SEQUENCE</scope>
    <source>
        <strain evidence="1">CBHHK200</strain>
    </source>
</reference>
<keyword evidence="2" id="KW-1185">Reference proteome</keyword>
<accession>A0AAD6S5V4</accession>
<proteinExistence type="predicted"/>
<dbReference type="EMBL" id="JARJCM010000222">
    <property type="protein sequence ID" value="KAJ7021811.1"/>
    <property type="molecule type" value="Genomic_DNA"/>
</dbReference>